<reference evidence="3 4" key="1">
    <citation type="journal article" date="2018" name="Nat. Biotechnol.">
        <title>A standardized bacterial taxonomy based on genome phylogeny substantially revises the tree of life.</title>
        <authorList>
            <person name="Parks D.H."/>
            <person name="Chuvochina M."/>
            <person name="Waite D.W."/>
            <person name="Rinke C."/>
            <person name="Skarshewski A."/>
            <person name="Chaumeil P.A."/>
            <person name="Hugenholtz P."/>
        </authorList>
    </citation>
    <scope>NUCLEOTIDE SEQUENCE [LARGE SCALE GENOMIC DNA]</scope>
    <source>
        <strain evidence="3">UBA10948</strain>
    </source>
</reference>
<proteinExistence type="predicted"/>
<name>A0A354YUR0_9FIRM</name>
<keyword evidence="1" id="KW-0812">Transmembrane</keyword>
<evidence type="ECO:0000256" key="1">
    <source>
        <dbReference type="SAM" id="Phobius"/>
    </source>
</evidence>
<dbReference type="AlphaFoldDB" id="A0A354YUR0"/>
<gene>
    <name evidence="3" type="ORF">DDZ44_03955</name>
</gene>
<organism evidence="3 4">
    <name type="scientific">Syntrophomonas wolfei</name>
    <dbReference type="NCBI Taxonomy" id="863"/>
    <lineage>
        <taxon>Bacteria</taxon>
        <taxon>Bacillati</taxon>
        <taxon>Bacillota</taxon>
        <taxon>Clostridia</taxon>
        <taxon>Eubacteriales</taxon>
        <taxon>Syntrophomonadaceae</taxon>
        <taxon>Syntrophomonas</taxon>
    </lineage>
</organism>
<accession>A0A354YUR0</accession>
<dbReference type="EMBL" id="DNZF01000085">
    <property type="protein sequence ID" value="HBK53075.1"/>
    <property type="molecule type" value="Genomic_DNA"/>
</dbReference>
<keyword evidence="1" id="KW-0472">Membrane</keyword>
<dbReference type="InterPro" id="IPR043712">
    <property type="entry name" value="DUF5652"/>
</dbReference>
<feature type="transmembrane region" description="Helical" evidence="1">
    <location>
        <begin position="12"/>
        <end position="33"/>
    </location>
</feature>
<dbReference type="Pfam" id="PF18893">
    <property type="entry name" value="DUF5652"/>
    <property type="match status" value="1"/>
</dbReference>
<evidence type="ECO:0000313" key="4">
    <source>
        <dbReference type="Proteomes" id="UP000263273"/>
    </source>
</evidence>
<feature type="domain" description="DUF5652" evidence="2">
    <location>
        <begin position="5"/>
        <end position="68"/>
    </location>
</feature>
<evidence type="ECO:0000313" key="3">
    <source>
        <dbReference type="EMBL" id="HBK53075.1"/>
    </source>
</evidence>
<protein>
    <recommendedName>
        <fullName evidence="2">DUF5652 domain-containing protein</fullName>
    </recommendedName>
</protein>
<evidence type="ECO:0000259" key="2">
    <source>
        <dbReference type="Pfam" id="PF18893"/>
    </source>
</evidence>
<comment type="caution">
    <text evidence="3">The sequence shown here is derived from an EMBL/GenBank/DDBJ whole genome shotgun (WGS) entry which is preliminary data.</text>
</comment>
<sequence>MSDSIQSILNNPNILLPLIIWATIWKGLALWRAARLNQVAWYIALLIINTVGVFEIIYLIATNKKYKESNGCVS</sequence>
<feature type="transmembrane region" description="Helical" evidence="1">
    <location>
        <begin position="39"/>
        <end position="61"/>
    </location>
</feature>
<keyword evidence="1" id="KW-1133">Transmembrane helix</keyword>
<dbReference type="Proteomes" id="UP000263273">
    <property type="component" value="Unassembled WGS sequence"/>
</dbReference>